<reference evidence="16 17" key="1">
    <citation type="submission" date="2019-02" db="EMBL/GenBank/DDBJ databases">
        <title>Deep-cultivation of Planctomycetes and their phenomic and genomic characterization uncovers novel biology.</title>
        <authorList>
            <person name="Wiegand S."/>
            <person name="Jogler M."/>
            <person name="Boedeker C."/>
            <person name="Pinto D."/>
            <person name="Vollmers J."/>
            <person name="Rivas-Marin E."/>
            <person name="Kohn T."/>
            <person name="Peeters S.H."/>
            <person name="Heuer A."/>
            <person name="Rast P."/>
            <person name="Oberbeckmann S."/>
            <person name="Bunk B."/>
            <person name="Jeske O."/>
            <person name="Meyerdierks A."/>
            <person name="Storesund J.E."/>
            <person name="Kallscheuer N."/>
            <person name="Luecker S."/>
            <person name="Lage O.M."/>
            <person name="Pohl T."/>
            <person name="Merkel B.J."/>
            <person name="Hornburger P."/>
            <person name="Mueller R.-W."/>
            <person name="Bruemmer F."/>
            <person name="Labrenz M."/>
            <person name="Spormann A.M."/>
            <person name="Op Den Camp H."/>
            <person name="Overmann J."/>
            <person name="Amann R."/>
            <person name="Jetten M.S.M."/>
            <person name="Mascher T."/>
            <person name="Medema M.H."/>
            <person name="Devos D.P."/>
            <person name="Kaster A.-K."/>
            <person name="Ovreas L."/>
            <person name="Rohde M."/>
            <person name="Galperin M.Y."/>
            <person name="Jogler C."/>
        </authorList>
    </citation>
    <scope>NUCLEOTIDE SEQUENCE [LARGE SCALE GENOMIC DNA]</scope>
    <source>
        <strain evidence="16 17">Poly41</strain>
    </source>
</reference>
<dbReference type="SUPFAM" id="SSF102114">
    <property type="entry name" value="Radical SAM enzymes"/>
    <property type="match status" value="1"/>
</dbReference>
<evidence type="ECO:0000256" key="13">
    <source>
        <dbReference type="ARBA" id="ARBA00030926"/>
    </source>
</evidence>
<dbReference type="RefSeq" id="WP_197231016.1">
    <property type="nucleotide sequence ID" value="NZ_SJPV01000001.1"/>
</dbReference>
<keyword evidence="10" id="KW-0411">Iron-sulfur</keyword>
<evidence type="ECO:0000256" key="3">
    <source>
        <dbReference type="ARBA" id="ARBA00005155"/>
    </source>
</evidence>
<evidence type="ECO:0000259" key="15">
    <source>
        <dbReference type="PROSITE" id="PS51918"/>
    </source>
</evidence>
<dbReference type="SFLD" id="SFLDG01068">
    <property type="entry name" value="FeMo_cofactor_biosynthesis_pro"/>
    <property type="match status" value="1"/>
</dbReference>
<dbReference type="InterPro" id="IPR058240">
    <property type="entry name" value="rSAM_sf"/>
</dbReference>
<evidence type="ECO:0000256" key="10">
    <source>
        <dbReference type="ARBA" id="ARBA00023014"/>
    </source>
</evidence>
<keyword evidence="6" id="KW-0004">4Fe-4S</keyword>
<feature type="domain" description="Radical SAM core" evidence="15">
    <location>
        <begin position="16"/>
        <end position="263"/>
    </location>
</feature>
<dbReference type="GO" id="GO:0032324">
    <property type="term" value="P:molybdopterin cofactor biosynthetic process"/>
    <property type="evidence" value="ECO:0007669"/>
    <property type="project" value="UniProtKB-ARBA"/>
</dbReference>
<evidence type="ECO:0000256" key="7">
    <source>
        <dbReference type="ARBA" id="ARBA00022691"/>
    </source>
</evidence>
<dbReference type="InterPro" id="IPR036105">
    <property type="entry name" value="DiNase_FeMo-co_biosyn_sf"/>
</dbReference>
<comment type="pathway">
    <text evidence="3">Cofactor biosynthesis; Fe-Mo cofactor biosynthesis.</text>
</comment>
<dbReference type="PROSITE" id="PS51918">
    <property type="entry name" value="RADICAL_SAM"/>
    <property type="match status" value="1"/>
</dbReference>
<dbReference type="Gene3D" id="3.30.420.130">
    <property type="entry name" value="Dinitrogenase iron-molybdenum cofactor biosynthesis domain"/>
    <property type="match status" value="1"/>
</dbReference>
<evidence type="ECO:0000256" key="2">
    <source>
        <dbReference type="ARBA" id="ARBA00003522"/>
    </source>
</evidence>
<dbReference type="InterPro" id="IPR000385">
    <property type="entry name" value="MoaA_NifB_PqqE_Fe-S-bd_CS"/>
</dbReference>
<comment type="similarity">
    <text evidence="4">Belongs to the radical SAM superfamily. NifB family.</text>
</comment>
<dbReference type="InterPro" id="IPR013785">
    <property type="entry name" value="Aldolase_TIM"/>
</dbReference>
<dbReference type="PANTHER" id="PTHR43787">
    <property type="entry name" value="FEMO COFACTOR BIOSYNTHESIS PROTEIN NIFB-RELATED"/>
    <property type="match status" value="1"/>
</dbReference>
<keyword evidence="9" id="KW-0408">Iron</keyword>
<dbReference type="GO" id="GO:0046872">
    <property type="term" value="F:metal ion binding"/>
    <property type="evidence" value="ECO:0007669"/>
    <property type="project" value="UniProtKB-KW"/>
</dbReference>
<dbReference type="AlphaFoldDB" id="A0A5C6E065"/>
<evidence type="ECO:0000256" key="8">
    <source>
        <dbReference type="ARBA" id="ARBA00022723"/>
    </source>
</evidence>
<dbReference type="SMART" id="SM00729">
    <property type="entry name" value="Elp3"/>
    <property type="match status" value="1"/>
</dbReference>
<name>A0A5C6E065_9BACT</name>
<comment type="caution">
    <text evidence="16">The sequence shown here is derived from an EMBL/GenBank/DDBJ whole genome shotgun (WGS) entry which is preliminary data.</text>
</comment>
<evidence type="ECO:0000313" key="17">
    <source>
        <dbReference type="Proteomes" id="UP000319143"/>
    </source>
</evidence>
<dbReference type="UniPathway" id="UPA00782"/>
<evidence type="ECO:0000256" key="12">
    <source>
        <dbReference type="ARBA" id="ARBA00023239"/>
    </source>
</evidence>
<dbReference type="Pfam" id="PF02579">
    <property type="entry name" value="Nitro_FeMo-Co"/>
    <property type="match status" value="1"/>
</dbReference>
<dbReference type="PANTHER" id="PTHR43787:SF13">
    <property type="entry name" value="FEMO COFACTOR BIOSYNTHESIS PROTEIN NIFB"/>
    <property type="match status" value="1"/>
</dbReference>
<dbReference type="GO" id="GO:0051539">
    <property type="term" value="F:4 iron, 4 sulfur cluster binding"/>
    <property type="evidence" value="ECO:0007669"/>
    <property type="project" value="UniProtKB-KW"/>
</dbReference>
<dbReference type="InterPro" id="IPR006638">
    <property type="entry name" value="Elp3/MiaA/NifB-like_rSAM"/>
</dbReference>
<dbReference type="SFLD" id="SFLDF00281">
    <property type="entry name" value="FeMo_cofactor_biosynthesis_pro"/>
    <property type="match status" value="1"/>
</dbReference>
<accession>A0A5C6E065</accession>
<dbReference type="InterPro" id="IPR007197">
    <property type="entry name" value="rSAM"/>
</dbReference>
<dbReference type="PROSITE" id="PS01305">
    <property type="entry name" value="MOAA_NIFB_PQQE"/>
    <property type="match status" value="1"/>
</dbReference>
<dbReference type="Proteomes" id="UP000319143">
    <property type="component" value="Unassembled WGS sequence"/>
</dbReference>
<keyword evidence="11" id="KW-0535">Nitrogen fixation</keyword>
<dbReference type="Gene3D" id="3.20.20.70">
    <property type="entry name" value="Aldolase class I"/>
    <property type="match status" value="1"/>
</dbReference>
<proteinExistence type="inferred from homology"/>
<evidence type="ECO:0000313" key="16">
    <source>
        <dbReference type="EMBL" id="TWU42262.1"/>
    </source>
</evidence>
<sequence length="432" mass="46628">MTIDTSMHPCFSASAKHKFGRIHLPVAPKCNISCNFCNRKFDCANESRPGVTSTVLSPAQAALYLQKVKALVECPITVVGIAGPGDPFANPEETMETLRRVRADDSQIILCIASNGLNLEPYVEELAELQTSHVTVTVNAVDPKIGAKIYRWVRPQPNKVYRGEEGAQYLLDCQLASIHALKRCGITVKINTIVMPGVNDHHISEITQKMADLGVDIQNCMALVPVEGTPFAELDAPEPKQMMEIRQQIRQVLPQMSHCARCRADAVGLLGEANSELIQDALIEAATGPLNPMDDRPYVAVASLEGMLVNQHLGESEQLWIFARDPDGEFEMVETRPTPLPGSGSRRWEDLAERLIDCRAVLAAHAGPSPKTTLAKAGIRVMVAEGLIDEALELVYSGQKPRMPLRVSAAGSGCDSDGIGCSPCSGPGTGCG</sequence>
<comment type="cofactor">
    <cofactor evidence="1">
        <name>[4Fe-4S] cluster</name>
        <dbReference type="ChEBI" id="CHEBI:49883"/>
    </cofactor>
</comment>
<evidence type="ECO:0000256" key="6">
    <source>
        <dbReference type="ARBA" id="ARBA00022485"/>
    </source>
</evidence>
<protein>
    <recommendedName>
        <fullName evidence="5">FeMo cofactor biosynthesis protein NifB</fullName>
    </recommendedName>
    <alternativeName>
        <fullName evidence="14">Nitrogenase cofactor maturase NifB</fullName>
    </alternativeName>
    <alternativeName>
        <fullName evidence="13">Radical SAM assemblase NifB</fullName>
    </alternativeName>
</protein>
<dbReference type="CDD" id="cd01335">
    <property type="entry name" value="Radical_SAM"/>
    <property type="match status" value="1"/>
</dbReference>
<dbReference type="SUPFAM" id="SSF53146">
    <property type="entry name" value="Nitrogenase accessory factor-like"/>
    <property type="match status" value="1"/>
</dbReference>
<evidence type="ECO:0000256" key="4">
    <source>
        <dbReference type="ARBA" id="ARBA00006804"/>
    </source>
</evidence>
<keyword evidence="12" id="KW-0456">Lyase</keyword>
<comment type="function">
    <text evidence="2">Involved in the biosynthesis of the iron-molybdenum cofactor (FeMo-co or M-cluster) found in the dinitrogenase enzyme of the nitrogenase complex in nitrogen-fixing microorganisms. NifB catalyzes the crucial step of radical SAM-dependent carbide insertion that occurs concomitant with the insertion of a 9th sulfur and the rearrangement/coupling of two [4Fe-4S] clusters into a [8Fe-9S-C] cluster, the precursor to the M-cluster.</text>
</comment>
<keyword evidence="17" id="KW-1185">Reference proteome</keyword>
<dbReference type="SFLD" id="SFLDS00029">
    <property type="entry name" value="Radical_SAM"/>
    <property type="match status" value="1"/>
</dbReference>
<gene>
    <name evidence="16" type="primary">nifB</name>
    <name evidence="16" type="ORF">Poly41_05580</name>
</gene>
<keyword evidence="7" id="KW-0949">S-adenosyl-L-methionine</keyword>
<evidence type="ECO:0000256" key="1">
    <source>
        <dbReference type="ARBA" id="ARBA00001966"/>
    </source>
</evidence>
<dbReference type="Pfam" id="PF04055">
    <property type="entry name" value="Radical_SAM"/>
    <property type="match status" value="1"/>
</dbReference>
<dbReference type="GO" id="GO:0016829">
    <property type="term" value="F:lyase activity"/>
    <property type="evidence" value="ECO:0007669"/>
    <property type="project" value="UniProtKB-KW"/>
</dbReference>
<evidence type="ECO:0000256" key="11">
    <source>
        <dbReference type="ARBA" id="ARBA00023231"/>
    </source>
</evidence>
<keyword evidence="8" id="KW-0479">Metal-binding</keyword>
<evidence type="ECO:0000256" key="9">
    <source>
        <dbReference type="ARBA" id="ARBA00023004"/>
    </source>
</evidence>
<dbReference type="InterPro" id="IPR003731">
    <property type="entry name" value="Di-Nase_FeMo-co_biosynth"/>
</dbReference>
<evidence type="ECO:0000256" key="5">
    <source>
        <dbReference type="ARBA" id="ARBA00021702"/>
    </source>
</evidence>
<evidence type="ECO:0000256" key="14">
    <source>
        <dbReference type="ARBA" id="ARBA00032102"/>
    </source>
</evidence>
<organism evidence="16 17">
    <name type="scientific">Novipirellula artificiosorum</name>
    <dbReference type="NCBI Taxonomy" id="2528016"/>
    <lineage>
        <taxon>Bacteria</taxon>
        <taxon>Pseudomonadati</taxon>
        <taxon>Planctomycetota</taxon>
        <taxon>Planctomycetia</taxon>
        <taxon>Pirellulales</taxon>
        <taxon>Pirellulaceae</taxon>
        <taxon>Novipirellula</taxon>
    </lineage>
</organism>
<dbReference type="EMBL" id="SJPV01000001">
    <property type="protein sequence ID" value="TWU42262.1"/>
    <property type="molecule type" value="Genomic_DNA"/>
</dbReference>
<dbReference type="SFLD" id="SFLDG01067">
    <property type="entry name" value="SPASM/twitch_domain_containing"/>
    <property type="match status" value="1"/>
</dbReference>